<organism evidence="3 5">
    <name type="scientific">Sanguibacteroides justesenii</name>
    <dbReference type="NCBI Taxonomy" id="1547597"/>
    <lineage>
        <taxon>Bacteria</taxon>
        <taxon>Pseudomonadati</taxon>
        <taxon>Bacteroidota</taxon>
        <taxon>Bacteroidia</taxon>
        <taxon>Bacteroidales</taxon>
        <taxon>Porphyromonadaceae</taxon>
        <taxon>Sanguibacteroides</taxon>
    </lineage>
</organism>
<protein>
    <submittedName>
        <fullName evidence="3">Heavy metal-associated protein</fullName>
    </submittedName>
</protein>
<evidence type="ECO:0000313" key="3">
    <source>
        <dbReference type="EMBL" id="KIO45668.1"/>
    </source>
</evidence>
<dbReference type="GO" id="GO:0046872">
    <property type="term" value="F:metal ion binding"/>
    <property type="evidence" value="ECO:0007669"/>
    <property type="project" value="InterPro"/>
</dbReference>
<dbReference type="Pfam" id="PF00403">
    <property type="entry name" value="HMA"/>
    <property type="match status" value="1"/>
</dbReference>
<dbReference type="EMBL" id="JPIU01000037">
    <property type="protein sequence ID" value="KIO45668.1"/>
    <property type="molecule type" value="Genomic_DNA"/>
</dbReference>
<dbReference type="InterPro" id="IPR006121">
    <property type="entry name" value="HMA_dom"/>
</dbReference>
<comment type="caution">
    <text evidence="3">The sequence shown here is derived from an EMBL/GenBank/DDBJ whole genome shotgun (WGS) entry which is preliminary data.</text>
</comment>
<dbReference type="AlphaFoldDB" id="A0A0C3MGN7"/>
<dbReference type="InterPro" id="IPR036163">
    <property type="entry name" value="HMA_dom_sf"/>
</dbReference>
<evidence type="ECO:0000313" key="5">
    <source>
        <dbReference type="Proteomes" id="UP000031980"/>
    </source>
</evidence>
<dbReference type="CDD" id="cd00371">
    <property type="entry name" value="HMA"/>
    <property type="match status" value="1"/>
</dbReference>
<evidence type="ECO:0000313" key="2">
    <source>
        <dbReference type="EMBL" id="KIO43499.1"/>
    </source>
</evidence>
<reference evidence="2 4" key="2">
    <citation type="submission" date="2014-07" db="EMBL/GenBank/DDBJ databases">
        <title>Porphyromonadaceae bacterium OUH 334697 = ATCC BAA-2682 = DSM 28341 draft genome.</title>
        <authorList>
            <person name="Sydenham T.V."/>
            <person name="Hasman H."/>
            <person name="Justesen U.S."/>
        </authorList>
    </citation>
    <scope>NUCLEOTIDE SEQUENCE [LARGE SCALE GENOMIC DNA]</scope>
    <source>
        <strain evidence="2 4">OUH 334697</strain>
    </source>
</reference>
<keyword evidence="5" id="KW-1185">Reference proteome</keyword>
<dbReference type="OrthoDB" id="677920at2"/>
<gene>
    <name evidence="3" type="ORF">BA92_04185</name>
    <name evidence="2" type="ORF">IE90_10220</name>
</gene>
<sequence>MEKKFRFRTTLKCGGCVAKVTPLLNSLKDVTEWSVDLNSPDRVLTVTLKTGDTDSVMKAVSGVGYKIEELR</sequence>
<dbReference type="SUPFAM" id="SSF55008">
    <property type="entry name" value="HMA, heavy metal-associated domain"/>
    <property type="match status" value="1"/>
</dbReference>
<evidence type="ECO:0000313" key="4">
    <source>
        <dbReference type="Proteomes" id="UP000031937"/>
    </source>
</evidence>
<evidence type="ECO:0000259" key="1">
    <source>
        <dbReference type="PROSITE" id="PS50846"/>
    </source>
</evidence>
<proteinExistence type="predicted"/>
<dbReference type="PROSITE" id="PS50846">
    <property type="entry name" value="HMA_2"/>
    <property type="match status" value="1"/>
</dbReference>
<dbReference type="EMBL" id="JPIT01000031">
    <property type="protein sequence ID" value="KIO43499.1"/>
    <property type="molecule type" value="Genomic_DNA"/>
</dbReference>
<dbReference type="Proteomes" id="UP000031937">
    <property type="component" value="Unassembled WGS sequence"/>
</dbReference>
<reference evidence="3 5" key="1">
    <citation type="submission" date="2014-07" db="EMBL/GenBank/DDBJ databases">
        <title>Porphyromonadaceae bacterium OUH 308042 = ATCC BAA-2681 = DSM 28342 draft genome.</title>
        <authorList>
            <person name="Sydenham T.V."/>
            <person name="Hasman H."/>
            <person name="Justensen U.S."/>
        </authorList>
    </citation>
    <scope>NUCLEOTIDE SEQUENCE [LARGE SCALE GENOMIC DNA]</scope>
    <source>
        <strain evidence="3 5">OUH 308042</strain>
    </source>
</reference>
<accession>A0A0C3MGN7</accession>
<dbReference type="Gene3D" id="3.30.70.100">
    <property type="match status" value="1"/>
</dbReference>
<feature type="domain" description="HMA" evidence="1">
    <location>
        <begin position="2"/>
        <end position="68"/>
    </location>
</feature>
<dbReference type="Proteomes" id="UP000031980">
    <property type="component" value="Unassembled WGS sequence"/>
</dbReference>
<dbReference type="RefSeq" id="WP_041503712.1">
    <property type="nucleotide sequence ID" value="NZ_JPIT01000031.1"/>
</dbReference>
<name>A0A0C3MGN7_9PORP</name>